<dbReference type="EMBL" id="JAGGKC010000020">
    <property type="protein sequence ID" value="MBP1919828.1"/>
    <property type="molecule type" value="Genomic_DNA"/>
</dbReference>
<protein>
    <submittedName>
        <fullName evidence="1">Uncharacterized protein</fullName>
    </submittedName>
</protein>
<accession>A0ABS4G5I3</accession>
<evidence type="ECO:0000313" key="2">
    <source>
        <dbReference type="Proteomes" id="UP001519271"/>
    </source>
</evidence>
<keyword evidence="2" id="KW-1185">Reference proteome</keyword>
<sequence>MTTLKVKKPSGLFVIDDFGIPYKFSVNIEIQGFSKALKDISYYMQVLICR</sequence>
<gene>
    <name evidence="1" type="ORF">J2Z34_002324</name>
</gene>
<evidence type="ECO:0000313" key="1">
    <source>
        <dbReference type="EMBL" id="MBP1919828.1"/>
    </source>
</evidence>
<comment type="caution">
    <text evidence="1">The sequence shown here is derived from an EMBL/GenBank/DDBJ whole genome shotgun (WGS) entry which is preliminary data.</text>
</comment>
<name>A0ABS4G5I3_9CLOT</name>
<reference evidence="1 2" key="1">
    <citation type="submission" date="2021-03" db="EMBL/GenBank/DDBJ databases">
        <title>Genomic Encyclopedia of Type Strains, Phase IV (KMG-IV): sequencing the most valuable type-strain genomes for metagenomic binning, comparative biology and taxonomic classification.</title>
        <authorList>
            <person name="Goeker M."/>
        </authorList>
    </citation>
    <scope>NUCLEOTIDE SEQUENCE [LARGE SCALE GENOMIC DNA]</scope>
    <source>
        <strain evidence="1 2">DSM 6139</strain>
    </source>
</reference>
<proteinExistence type="predicted"/>
<dbReference type="Proteomes" id="UP001519271">
    <property type="component" value="Unassembled WGS sequence"/>
</dbReference>
<organism evidence="1 2">
    <name type="scientific">Youngiibacter multivorans</name>
    <dbReference type="NCBI Taxonomy" id="937251"/>
    <lineage>
        <taxon>Bacteria</taxon>
        <taxon>Bacillati</taxon>
        <taxon>Bacillota</taxon>
        <taxon>Clostridia</taxon>
        <taxon>Eubacteriales</taxon>
        <taxon>Clostridiaceae</taxon>
        <taxon>Youngiibacter</taxon>
    </lineage>
</organism>